<gene>
    <name evidence="3" type="ORF">C8035_v008927</name>
</gene>
<dbReference type="AlphaFoldDB" id="A0A4R8QEG3"/>
<feature type="region of interest" description="Disordered" evidence="1">
    <location>
        <begin position="210"/>
        <end position="230"/>
    </location>
</feature>
<sequence length="342" mass="36577">MEDNLKFTPSVKEKVLGMFKTNPPADSPSTAKPPPSSDHHEQQQHQSPQHYESGLEVAHPLPWTPQDIALPELAPYNHVDAKTISTPQVADAQSPWSWPHDHKKGGFLTDASSAPEPVVTPGGYSVSSSTGLANPYYQQHPAGYHHPPPSSSTPPLPLSKTPGGERRKCGLRRRTFYIIMAVVLVFVVAAIAIGLGAGLAFAGRRKDGSSSGSSGFVPPSNPPLPPFGAGDFETTKTANITCPKSDNTTFAAQDNPARHFRFICGHDYNSGEGSIDLAQQNTTTMAACIDLCAAKSECVGAGWGDYYGNHVCWMKSKLGRPNVSGNWYFAVDLNGTNVSSLP</sequence>
<protein>
    <recommendedName>
        <fullName evidence="5">Apple domain-containing protein</fullName>
    </recommendedName>
</protein>
<name>A0A4R8QEG3_9PEZI</name>
<feature type="compositionally biased region" description="Pro residues" evidence="1">
    <location>
        <begin position="146"/>
        <end position="157"/>
    </location>
</feature>
<feature type="region of interest" description="Disordered" evidence="1">
    <location>
        <begin position="87"/>
        <end position="167"/>
    </location>
</feature>
<feature type="transmembrane region" description="Helical" evidence="2">
    <location>
        <begin position="176"/>
        <end position="201"/>
    </location>
</feature>
<evidence type="ECO:0008006" key="5">
    <source>
        <dbReference type="Google" id="ProtNLM"/>
    </source>
</evidence>
<evidence type="ECO:0000256" key="2">
    <source>
        <dbReference type="SAM" id="Phobius"/>
    </source>
</evidence>
<keyword evidence="2" id="KW-0472">Membrane</keyword>
<comment type="caution">
    <text evidence="3">The sequence shown here is derived from an EMBL/GenBank/DDBJ whole genome shotgun (WGS) entry which is preliminary data.</text>
</comment>
<keyword evidence="2" id="KW-0812">Transmembrane</keyword>
<dbReference type="EMBL" id="QAPG01000026">
    <property type="protein sequence ID" value="TDZ37142.1"/>
    <property type="molecule type" value="Genomic_DNA"/>
</dbReference>
<organism evidence="3 4">
    <name type="scientific">Colletotrichum spinosum</name>
    <dbReference type="NCBI Taxonomy" id="1347390"/>
    <lineage>
        <taxon>Eukaryota</taxon>
        <taxon>Fungi</taxon>
        <taxon>Dikarya</taxon>
        <taxon>Ascomycota</taxon>
        <taxon>Pezizomycotina</taxon>
        <taxon>Sordariomycetes</taxon>
        <taxon>Hypocreomycetidae</taxon>
        <taxon>Glomerellales</taxon>
        <taxon>Glomerellaceae</taxon>
        <taxon>Colletotrichum</taxon>
        <taxon>Colletotrichum orbiculare species complex</taxon>
    </lineage>
</organism>
<evidence type="ECO:0000313" key="3">
    <source>
        <dbReference type="EMBL" id="TDZ37142.1"/>
    </source>
</evidence>
<accession>A0A4R8QEG3</accession>
<reference evidence="3 4" key="1">
    <citation type="submission" date="2018-11" db="EMBL/GenBank/DDBJ databases">
        <title>Genome sequence and assembly of Colletotrichum spinosum.</title>
        <authorList>
            <person name="Gan P."/>
            <person name="Shirasu K."/>
        </authorList>
    </citation>
    <scope>NUCLEOTIDE SEQUENCE [LARGE SCALE GENOMIC DNA]</scope>
    <source>
        <strain evidence="3 4">CBS 515.97</strain>
    </source>
</reference>
<evidence type="ECO:0000256" key="1">
    <source>
        <dbReference type="SAM" id="MobiDB-lite"/>
    </source>
</evidence>
<feature type="region of interest" description="Disordered" evidence="1">
    <location>
        <begin position="1"/>
        <end position="59"/>
    </location>
</feature>
<keyword evidence="4" id="KW-1185">Reference proteome</keyword>
<dbReference type="Proteomes" id="UP000295083">
    <property type="component" value="Unassembled WGS sequence"/>
</dbReference>
<evidence type="ECO:0000313" key="4">
    <source>
        <dbReference type="Proteomes" id="UP000295083"/>
    </source>
</evidence>
<proteinExistence type="predicted"/>
<keyword evidence="2" id="KW-1133">Transmembrane helix</keyword>